<dbReference type="InterPro" id="IPR006050">
    <property type="entry name" value="DNA_photolyase_N"/>
</dbReference>
<dbReference type="InterPro" id="IPR036134">
    <property type="entry name" value="Crypto/Photolyase_FAD-like_sf"/>
</dbReference>
<dbReference type="PANTHER" id="PTHR11455:SF9">
    <property type="entry name" value="CRYPTOCHROME CIRCADIAN CLOCK 5 ISOFORM X1"/>
    <property type="match status" value="1"/>
</dbReference>
<evidence type="ECO:0000256" key="2">
    <source>
        <dbReference type="ARBA" id="ARBA00022630"/>
    </source>
</evidence>
<keyword evidence="7" id="KW-0456">Lyase</keyword>
<keyword evidence="2 4" id="KW-0285">Flavoprotein</keyword>
<gene>
    <name evidence="7" type="ORF">C7H08_13920</name>
</gene>
<dbReference type="Gene3D" id="3.40.50.620">
    <property type="entry name" value="HUPs"/>
    <property type="match status" value="1"/>
</dbReference>
<feature type="domain" description="Photolyase/cryptochrome alpha/beta" evidence="6">
    <location>
        <begin position="1"/>
        <end position="135"/>
    </location>
</feature>
<evidence type="ECO:0000256" key="1">
    <source>
        <dbReference type="ARBA" id="ARBA00001932"/>
    </source>
</evidence>
<dbReference type="PROSITE" id="PS51645">
    <property type="entry name" value="PHR_CRY_ALPHA_BETA"/>
    <property type="match status" value="1"/>
</dbReference>
<dbReference type="GO" id="GO:0003677">
    <property type="term" value="F:DNA binding"/>
    <property type="evidence" value="ECO:0007669"/>
    <property type="project" value="TreeGrafter"/>
</dbReference>
<accession>A0A2T1K874</accession>
<dbReference type="AlphaFoldDB" id="A0A2T1K874"/>
<dbReference type="EMBL" id="PXNN01000017">
    <property type="protein sequence ID" value="PSF06228.1"/>
    <property type="molecule type" value="Genomic_DNA"/>
</dbReference>
<comment type="caution">
    <text evidence="7">The sequence shown here is derived from an EMBL/GenBank/DDBJ whole genome shotgun (WGS) entry which is preliminary data.</text>
</comment>
<reference evidence="7 8" key="1">
    <citation type="submission" date="2018-03" db="EMBL/GenBank/DDBJ databases">
        <title>Marinobacter brunus sp. nov., a marine bacterium of Gamma-proteobacteria isolated from the surface seawater of the South China Sea.</title>
        <authorList>
            <person name="Cheng H."/>
            <person name="Wu Y.-H."/>
            <person name="Xamxidin M."/>
            <person name="Xu X.-W."/>
        </authorList>
    </citation>
    <scope>NUCLEOTIDE SEQUENCE [LARGE SCALE GENOMIC DNA]</scope>
    <source>
        <strain evidence="7 8">JCM 30472</strain>
    </source>
</reference>
<dbReference type="InterPro" id="IPR005101">
    <property type="entry name" value="Cryptochr/Photolyase_FAD-bd"/>
</dbReference>
<dbReference type="PANTHER" id="PTHR11455">
    <property type="entry name" value="CRYPTOCHROME"/>
    <property type="match status" value="1"/>
</dbReference>
<keyword evidence="3 4" id="KW-0274">FAD</keyword>
<dbReference type="InterPro" id="IPR014729">
    <property type="entry name" value="Rossmann-like_a/b/a_fold"/>
</dbReference>
<evidence type="ECO:0000313" key="7">
    <source>
        <dbReference type="EMBL" id="PSF06228.1"/>
    </source>
</evidence>
<dbReference type="Proteomes" id="UP000238385">
    <property type="component" value="Unassembled WGS sequence"/>
</dbReference>
<organism evidence="7 8">
    <name type="scientific">Marinobacter halophilus</name>
    <dbReference type="NCBI Taxonomy" id="1323740"/>
    <lineage>
        <taxon>Bacteria</taxon>
        <taxon>Pseudomonadati</taxon>
        <taxon>Pseudomonadota</taxon>
        <taxon>Gammaproteobacteria</taxon>
        <taxon>Pseudomonadales</taxon>
        <taxon>Marinobacteraceae</taxon>
        <taxon>Marinobacter</taxon>
    </lineage>
</organism>
<evidence type="ECO:0000256" key="4">
    <source>
        <dbReference type="PIRSR" id="PIRSR602081-1"/>
    </source>
</evidence>
<dbReference type="SUPFAM" id="SSF48173">
    <property type="entry name" value="Cryptochrome/photolyase FAD-binding domain"/>
    <property type="match status" value="1"/>
</dbReference>
<evidence type="ECO:0000256" key="5">
    <source>
        <dbReference type="SAM" id="MobiDB-lite"/>
    </source>
</evidence>
<dbReference type="InterPro" id="IPR002081">
    <property type="entry name" value="Cryptochrome/DNA_photolyase_1"/>
</dbReference>
<evidence type="ECO:0000313" key="8">
    <source>
        <dbReference type="Proteomes" id="UP000238385"/>
    </source>
</evidence>
<dbReference type="GO" id="GO:0003904">
    <property type="term" value="F:deoxyribodipyrimidine photo-lyase activity"/>
    <property type="evidence" value="ECO:0007669"/>
    <property type="project" value="TreeGrafter"/>
</dbReference>
<dbReference type="InterPro" id="IPR036155">
    <property type="entry name" value="Crypto/Photolyase_N_sf"/>
</dbReference>
<dbReference type="GO" id="GO:0071949">
    <property type="term" value="F:FAD binding"/>
    <property type="evidence" value="ECO:0007669"/>
    <property type="project" value="TreeGrafter"/>
</dbReference>
<comment type="cofactor">
    <cofactor evidence="1">
        <name>(6R)-5,10-methylene-5,6,7,8-tetrahydrofolate</name>
        <dbReference type="ChEBI" id="CHEBI:15636"/>
    </cofactor>
</comment>
<name>A0A2T1K874_9GAMM</name>
<evidence type="ECO:0000256" key="3">
    <source>
        <dbReference type="ARBA" id="ARBA00022827"/>
    </source>
</evidence>
<protein>
    <submittedName>
        <fullName evidence="7">Deoxyribodipyrimidine photo-lyase/cryptochrome family protein</fullName>
    </submittedName>
</protein>
<evidence type="ECO:0000259" key="6">
    <source>
        <dbReference type="PROSITE" id="PS51645"/>
    </source>
</evidence>
<dbReference type="RefSeq" id="WP_106672859.1">
    <property type="nucleotide sequence ID" value="NZ_PXNN01000017.1"/>
</dbReference>
<feature type="region of interest" description="Disordered" evidence="5">
    <location>
        <begin position="486"/>
        <end position="507"/>
    </location>
</feature>
<dbReference type="Pfam" id="PF03441">
    <property type="entry name" value="FAD_binding_7"/>
    <property type="match status" value="1"/>
</dbReference>
<comment type="cofactor">
    <cofactor evidence="4">
        <name>FAD</name>
        <dbReference type="ChEBI" id="CHEBI:57692"/>
    </cofactor>
    <text evidence="4">Binds 1 FAD per subunit.</text>
</comment>
<dbReference type="Gene3D" id="1.25.40.80">
    <property type="match status" value="1"/>
</dbReference>
<feature type="binding site" evidence="4">
    <location>
        <position position="279"/>
    </location>
    <ligand>
        <name>FAD</name>
        <dbReference type="ChEBI" id="CHEBI:57692"/>
    </ligand>
</feature>
<dbReference type="GO" id="GO:0009416">
    <property type="term" value="P:response to light stimulus"/>
    <property type="evidence" value="ECO:0007669"/>
    <property type="project" value="TreeGrafter"/>
</dbReference>
<dbReference type="Pfam" id="PF00875">
    <property type="entry name" value="DNA_photolyase"/>
    <property type="match status" value="1"/>
</dbReference>
<dbReference type="SUPFAM" id="SSF52425">
    <property type="entry name" value="Cryptochrome/photolyase, N-terminal domain"/>
    <property type="match status" value="1"/>
</dbReference>
<feature type="binding site" evidence="4">
    <location>
        <position position="218"/>
    </location>
    <ligand>
        <name>FAD</name>
        <dbReference type="ChEBI" id="CHEBI:57692"/>
    </ligand>
</feature>
<keyword evidence="8" id="KW-1185">Reference proteome</keyword>
<dbReference type="OrthoDB" id="6358399at2"/>
<proteinExistence type="predicted"/>
<sequence>MQIVWFKRDLRLQDSRPLFESLKRCNIERFGVVLPIYIHEPSQIAHPDVSRQHQMFVRETLDELAEDLEAIGGRLVELCGEALEVFKRIHAQHKIAKVWSHRETTNQAGFTRDVAVRGFFSGQDIPFDETPQNGIARGAEVRQSFPDYFAETVRNHTVRDPRGVDLTARFATPPFHSVDPAEIPLAGGADKTYRARGGRKAAEALMQRFFQANTIFAYPKRLSSPNSAFDGCSRLSPYLAYGVISDVEIFQAVDRAVTDANGSMPKAAFHRFESAARFYLDRLAWRRDYMQTFEDQPDLEYKCMLPACDGLRPQTYDPELMARFVAGKTGFPFVDALMRCLRATGHVHMRGRATLASFATMNLFLPVFSGDQDGVARFLARQFIDWEPAVHFPILQLISGTTPFERMMVYNPIKAGFDHDPKGDFVRQWLPELSDLEGGAALQPELTSSHLSQEALSGGYEPYPSPIVDAKASARYAKDRIKRIQSGEPAKEAVPKTGSLVDQPSLF</sequence>
<dbReference type="Gene3D" id="1.10.579.10">
    <property type="entry name" value="DNA Cyclobutane Dipyrimidine Photolyase, subunit A, domain 3"/>
    <property type="match status" value="1"/>
</dbReference>